<proteinExistence type="predicted"/>
<evidence type="ECO:0000256" key="3">
    <source>
        <dbReference type="ARBA" id="ARBA00022643"/>
    </source>
</evidence>
<evidence type="ECO:0000256" key="6">
    <source>
        <dbReference type="ARBA" id="ARBA00022840"/>
    </source>
</evidence>
<dbReference type="GO" id="GO:0008531">
    <property type="term" value="F:riboflavin kinase activity"/>
    <property type="evidence" value="ECO:0007669"/>
    <property type="project" value="UniProtKB-EC"/>
</dbReference>
<dbReference type="Gene3D" id="2.40.30.30">
    <property type="entry name" value="Riboflavin kinase-like"/>
    <property type="match status" value="1"/>
</dbReference>
<keyword evidence="6" id="KW-0067">ATP-binding</keyword>
<reference evidence="8" key="1">
    <citation type="submission" date="2019-08" db="EMBL/GenBank/DDBJ databases">
        <authorList>
            <person name="Kucharzyk K."/>
            <person name="Murdoch R.W."/>
            <person name="Higgins S."/>
            <person name="Loffler F."/>
        </authorList>
    </citation>
    <scope>NUCLEOTIDE SEQUENCE</scope>
</reference>
<dbReference type="EC" id="2.7.1.26" evidence="1"/>
<dbReference type="Pfam" id="PF01687">
    <property type="entry name" value="Flavokinase"/>
    <property type="match status" value="1"/>
</dbReference>
<gene>
    <name evidence="8" type="primary">ribF_36</name>
    <name evidence="8" type="ORF">SDC9_166253</name>
</gene>
<evidence type="ECO:0000256" key="4">
    <source>
        <dbReference type="ARBA" id="ARBA00022679"/>
    </source>
</evidence>
<dbReference type="SUPFAM" id="SSF82114">
    <property type="entry name" value="Riboflavin kinase-like"/>
    <property type="match status" value="1"/>
</dbReference>
<dbReference type="GO" id="GO:0005524">
    <property type="term" value="F:ATP binding"/>
    <property type="evidence" value="ECO:0007669"/>
    <property type="project" value="UniProtKB-KW"/>
</dbReference>
<dbReference type="AlphaFoldDB" id="A0A645FWI6"/>
<comment type="caution">
    <text evidence="8">The sequence shown here is derived from an EMBL/GenBank/DDBJ whole genome shotgun (WGS) entry which is preliminary data.</text>
</comment>
<dbReference type="InterPro" id="IPR023465">
    <property type="entry name" value="Riboflavin_kinase_dom_sf"/>
</dbReference>
<evidence type="ECO:0000313" key="8">
    <source>
        <dbReference type="EMBL" id="MPN18888.1"/>
    </source>
</evidence>
<dbReference type="EMBL" id="VSSQ01066316">
    <property type="protein sequence ID" value="MPN18888.1"/>
    <property type="molecule type" value="Genomic_DNA"/>
</dbReference>
<evidence type="ECO:0000256" key="2">
    <source>
        <dbReference type="ARBA" id="ARBA00022630"/>
    </source>
</evidence>
<dbReference type="PANTHER" id="PTHR22749">
    <property type="entry name" value="RIBOFLAVIN KINASE/FMN ADENYLYLTRANSFERASE"/>
    <property type="match status" value="1"/>
</dbReference>
<dbReference type="GO" id="GO:0009398">
    <property type="term" value="P:FMN biosynthetic process"/>
    <property type="evidence" value="ECO:0007669"/>
    <property type="project" value="TreeGrafter"/>
</dbReference>
<feature type="domain" description="Riboflavin kinase" evidence="7">
    <location>
        <begin position="2"/>
        <end position="131"/>
    </location>
</feature>
<evidence type="ECO:0000256" key="5">
    <source>
        <dbReference type="ARBA" id="ARBA00022741"/>
    </source>
</evidence>
<dbReference type="PANTHER" id="PTHR22749:SF6">
    <property type="entry name" value="RIBOFLAVIN KINASE"/>
    <property type="match status" value="1"/>
</dbReference>
<organism evidence="8">
    <name type="scientific">bioreactor metagenome</name>
    <dbReference type="NCBI Taxonomy" id="1076179"/>
    <lineage>
        <taxon>unclassified sequences</taxon>
        <taxon>metagenomes</taxon>
        <taxon>ecological metagenomes</taxon>
    </lineage>
</organism>
<protein>
    <recommendedName>
        <fullName evidence="1">riboflavin kinase</fullName>
        <ecNumber evidence="1">2.7.1.26</ecNumber>
    </recommendedName>
</protein>
<sequence>MFLGHPHCLTNKVTRGRRIGSSIGFPTVNLAIPKHVIVPAKGVYATRLYIDGFDAPKYGVTNVGMRPTVNTDPTLVTVETNILGCDCGDLYGKTVRVEFLSHMRPERKFPSLDALKAQISEDIISVTELLKSRGYM</sequence>
<keyword evidence="5" id="KW-0547">Nucleotide-binding</keyword>
<accession>A0A645FWI6</accession>
<keyword evidence="4" id="KW-0808">Transferase</keyword>
<evidence type="ECO:0000259" key="7">
    <source>
        <dbReference type="SMART" id="SM00904"/>
    </source>
</evidence>
<dbReference type="InterPro" id="IPR023468">
    <property type="entry name" value="Riboflavin_kinase"/>
</dbReference>
<keyword evidence="3" id="KW-0288">FMN</keyword>
<evidence type="ECO:0000256" key="1">
    <source>
        <dbReference type="ARBA" id="ARBA00012105"/>
    </source>
</evidence>
<dbReference type="InterPro" id="IPR015865">
    <property type="entry name" value="Riboflavin_kinase_bac/euk"/>
</dbReference>
<dbReference type="GO" id="GO:0009231">
    <property type="term" value="P:riboflavin biosynthetic process"/>
    <property type="evidence" value="ECO:0007669"/>
    <property type="project" value="InterPro"/>
</dbReference>
<keyword evidence="2" id="KW-0285">Flavoprotein</keyword>
<dbReference type="SMART" id="SM00904">
    <property type="entry name" value="Flavokinase"/>
    <property type="match status" value="1"/>
</dbReference>
<name>A0A645FWI6_9ZZZZ</name>